<evidence type="ECO:0000313" key="4">
    <source>
        <dbReference type="EMBL" id="RXK10466.1"/>
    </source>
</evidence>
<evidence type="ECO:0000313" key="3">
    <source>
        <dbReference type="EMBL" id="AXH12610.1"/>
    </source>
</evidence>
<name>A0AAX2ACJ9_9BACT</name>
<evidence type="ECO:0000313" key="6">
    <source>
        <dbReference type="Proteomes" id="UP000289193"/>
    </source>
</evidence>
<evidence type="ECO:0000313" key="5">
    <source>
        <dbReference type="Proteomes" id="UP000253850"/>
    </source>
</evidence>
<accession>A0AAX2ACJ9</accession>
<feature type="transmembrane region" description="Helical" evidence="1">
    <location>
        <begin position="12"/>
        <end position="30"/>
    </location>
</feature>
<dbReference type="EMBL" id="CP031217">
    <property type="protein sequence ID" value="AXH12610.1"/>
    <property type="molecule type" value="Genomic_DNA"/>
</dbReference>
<protein>
    <submittedName>
        <fullName evidence="3">Cache sensor-containing signal transduction protein</fullName>
    </submittedName>
</protein>
<dbReference type="RefSeq" id="WP_114839436.1">
    <property type="nucleotide sequence ID" value="NZ_CP031217.1"/>
</dbReference>
<dbReference type="Proteomes" id="UP000253850">
    <property type="component" value="Chromosome"/>
</dbReference>
<dbReference type="InterPro" id="IPR029150">
    <property type="entry name" value="dCache_3"/>
</dbReference>
<organism evidence="4 6">
    <name type="scientific">Halarcobacter bivalviorum</name>
    <dbReference type="NCBI Taxonomy" id="663364"/>
    <lineage>
        <taxon>Bacteria</taxon>
        <taxon>Pseudomonadati</taxon>
        <taxon>Campylobacterota</taxon>
        <taxon>Epsilonproteobacteria</taxon>
        <taxon>Campylobacterales</taxon>
        <taxon>Arcobacteraceae</taxon>
        <taxon>Halarcobacter</taxon>
    </lineage>
</organism>
<dbReference type="EMBL" id="PDKM01000002">
    <property type="protein sequence ID" value="RXK10466.1"/>
    <property type="molecule type" value="Genomic_DNA"/>
</dbReference>
<dbReference type="Proteomes" id="UP000289193">
    <property type="component" value="Unassembled WGS sequence"/>
</dbReference>
<dbReference type="Pfam" id="PF14827">
    <property type="entry name" value="dCache_3"/>
    <property type="match status" value="1"/>
</dbReference>
<keyword evidence="1" id="KW-1133">Transmembrane helix</keyword>
<dbReference type="KEGG" id="hbv:ABIV_1620"/>
<dbReference type="AlphaFoldDB" id="A0AAX2ACJ9"/>
<sequence>MRLLNSKTNKYLSIILLITSFFIFLIFYFLNNLNNSNNLLNNLENSLTTTKNLFEEQKRYALSLAILLSEDKEIVNSFLNENRQQTFEIVNRKIKTLKQLQDSNFEVQIHNKNLTTFLRSWDINIKDVPLASFRQGLVKVKEEKKPIVSIELGKRLNIKAISPIIINNEYVGSIEAIIDFEYLSKELKKKGYKLFVLLDKKYLDIANDLEANEKISNYILVNKTKINFLKDLDLENLKDYGYISNKEHSFAYFSYYDLQNNHLGYILTAIKNNKHININNSYDYETVNISSEVKIK</sequence>
<proteinExistence type="predicted"/>
<keyword evidence="1" id="KW-0812">Transmembrane</keyword>
<feature type="domain" description="Double Cache" evidence="2">
    <location>
        <begin position="37"/>
        <end position="267"/>
    </location>
</feature>
<reference evidence="4 6" key="1">
    <citation type="submission" date="2017-10" db="EMBL/GenBank/DDBJ databases">
        <title>Genomics of the genus Arcobacter.</title>
        <authorList>
            <person name="Perez-Cataluna A."/>
            <person name="Figueras M.J."/>
        </authorList>
    </citation>
    <scope>NUCLEOTIDE SEQUENCE [LARGE SCALE GENOMIC DNA]</scope>
    <source>
        <strain evidence="4 6">CECT 7835</strain>
    </source>
</reference>
<evidence type="ECO:0000259" key="2">
    <source>
        <dbReference type="Pfam" id="PF14827"/>
    </source>
</evidence>
<evidence type="ECO:0000256" key="1">
    <source>
        <dbReference type="SAM" id="Phobius"/>
    </source>
</evidence>
<keyword evidence="6" id="KW-1185">Reference proteome</keyword>
<gene>
    <name evidence="3" type="ORF">ABIV_1620</name>
    <name evidence="4" type="ORF">CRV05_04100</name>
</gene>
<keyword evidence="1" id="KW-0472">Membrane</keyword>
<reference evidence="3 5" key="2">
    <citation type="submission" date="2018-07" db="EMBL/GenBank/DDBJ databases">
        <title>Complete genome of the Arcobacter bivalviorum type strain LMG 26154.</title>
        <authorList>
            <person name="Miller W.G."/>
            <person name="Yee E."/>
            <person name="Bono J.L."/>
        </authorList>
    </citation>
    <scope>NUCLEOTIDE SEQUENCE [LARGE SCALE GENOMIC DNA]</scope>
    <source>
        <strain evidence="3 5">LMG 26154</strain>
    </source>
</reference>